<gene>
    <name evidence="1" type="ORF">D3H35_26630</name>
</gene>
<accession>A0A398CMA3</accession>
<keyword evidence="2" id="KW-1185">Reference proteome</keyword>
<sequence length="121" mass="14393">MSLTAKQIAGNWVNDQLDLYNFAVQLGDAEWQRQILDRLQDRERLIRLEAEHLARLQLWQRFDEINRKILHIYDELRMNASAEVQQKLREKAWELKMERTLIGKKIQVSSSPLGEMRGISF</sequence>
<evidence type="ECO:0000313" key="2">
    <source>
        <dbReference type="Proteomes" id="UP000266340"/>
    </source>
</evidence>
<dbReference type="AlphaFoldDB" id="A0A398CMA3"/>
<dbReference type="RefSeq" id="WP_119152165.1">
    <property type="nucleotide sequence ID" value="NZ_JBHSOV010000011.1"/>
</dbReference>
<evidence type="ECO:0000313" key="1">
    <source>
        <dbReference type="EMBL" id="RIE00771.1"/>
    </source>
</evidence>
<dbReference type="EMBL" id="QXJM01000048">
    <property type="protein sequence ID" value="RIE00771.1"/>
    <property type="molecule type" value="Genomic_DNA"/>
</dbReference>
<reference evidence="1 2" key="1">
    <citation type="submission" date="2018-09" db="EMBL/GenBank/DDBJ databases">
        <title>Cohnella cavernae sp. nov., isolated from a karst cave.</title>
        <authorList>
            <person name="Zhu H."/>
        </authorList>
    </citation>
    <scope>NUCLEOTIDE SEQUENCE [LARGE SCALE GENOMIC DNA]</scope>
    <source>
        <strain evidence="1 2">K2E09-144</strain>
    </source>
</reference>
<organism evidence="1 2">
    <name type="scientific">Cohnella faecalis</name>
    <dbReference type="NCBI Taxonomy" id="2315694"/>
    <lineage>
        <taxon>Bacteria</taxon>
        <taxon>Bacillati</taxon>
        <taxon>Bacillota</taxon>
        <taxon>Bacilli</taxon>
        <taxon>Bacillales</taxon>
        <taxon>Paenibacillaceae</taxon>
        <taxon>Cohnella</taxon>
    </lineage>
</organism>
<protein>
    <submittedName>
        <fullName evidence="1">Uncharacterized protein</fullName>
    </submittedName>
</protein>
<comment type="caution">
    <text evidence="1">The sequence shown here is derived from an EMBL/GenBank/DDBJ whole genome shotgun (WGS) entry which is preliminary data.</text>
</comment>
<dbReference type="OrthoDB" id="2988996at2"/>
<proteinExistence type="predicted"/>
<name>A0A398CMA3_9BACL</name>
<dbReference type="Proteomes" id="UP000266340">
    <property type="component" value="Unassembled WGS sequence"/>
</dbReference>